<protein>
    <recommendedName>
        <fullName evidence="1">Sacsin/Nov domain-containing protein</fullName>
    </recommendedName>
</protein>
<dbReference type="EMBL" id="GBXM01003413">
    <property type="protein sequence ID" value="JAI05165.1"/>
    <property type="molecule type" value="Transcribed_RNA"/>
</dbReference>
<evidence type="ECO:0000259" key="1">
    <source>
        <dbReference type="Pfam" id="PF25794"/>
    </source>
</evidence>
<dbReference type="PANTHER" id="PTHR46919:SF2">
    <property type="entry name" value="SACSIN"/>
    <property type="match status" value="1"/>
</dbReference>
<name>A0A0E9XR82_ANGAN</name>
<accession>A0A0E9XR82</accession>
<organism evidence="2">
    <name type="scientific">Anguilla anguilla</name>
    <name type="common">European freshwater eel</name>
    <name type="synonym">Muraena anguilla</name>
    <dbReference type="NCBI Taxonomy" id="7936"/>
    <lineage>
        <taxon>Eukaryota</taxon>
        <taxon>Metazoa</taxon>
        <taxon>Chordata</taxon>
        <taxon>Craniata</taxon>
        <taxon>Vertebrata</taxon>
        <taxon>Euteleostomi</taxon>
        <taxon>Actinopterygii</taxon>
        <taxon>Neopterygii</taxon>
        <taxon>Teleostei</taxon>
        <taxon>Anguilliformes</taxon>
        <taxon>Anguillidae</taxon>
        <taxon>Anguilla</taxon>
    </lineage>
</organism>
<reference evidence="2" key="1">
    <citation type="submission" date="2014-11" db="EMBL/GenBank/DDBJ databases">
        <authorList>
            <person name="Amaro Gonzalez C."/>
        </authorList>
    </citation>
    <scope>NUCLEOTIDE SEQUENCE</scope>
</reference>
<dbReference type="Pfam" id="PF25794">
    <property type="entry name" value="SACS"/>
    <property type="match status" value="1"/>
</dbReference>
<dbReference type="InterPro" id="IPR058210">
    <property type="entry name" value="SACS/Nov_dom"/>
</dbReference>
<feature type="domain" description="Sacsin/Nov" evidence="1">
    <location>
        <begin position="14"/>
        <end position="77"/>
    </location>
</feature>
<evidence type="ECO:0000313" key="2">
    <source>
        <dbReference type="EMBL" id="JAI05165.1"/>
    </source>
</evidence>
<proteinExistence type="predicted"/>
<reference evidence="2" key="2">
    <citation type="journal article" date="2015" name="Fish Shellfish Immunol.">
        <title>Early steps in the European eel (Anguilla anguilla)-Vibrio vulnificus interaction in the gills: Role of the RtxA13 toxin.</title>
        <authorList>
            <person name="Callol A."/>
            <person name="Pajuelo D."/>
            <person name="Ebbesson L."/>
            <person name="Teles M."/>
            <person name="MacKenzie S."/>
            <person name="Amaro C."/>
        </authorList>
    </citation>
    <scope>NUCLEOTIDE SEQUENCE</scope>
</reference>
<sequence>MLMMRRQQRSTLFGDKRKHSTMKTFGEKWDPLQGPALCVYNNKVFSDADLEGIQRLGEGGKHEVQGKTGKYGLGFNSFTI</sequence>
<dbReference type="PANTHER" id="PTHR46919">
    <property type="entry name" value="ZINC FINGER, C3HC4 TYPE (RING FINGER) FAMILY PROTEIN"/>
    <property type="match status" value="1"/>
</dbReference>
<dbReference type="AlphaFoldDB" id="A0A0E9XR82"/>